<feature type="compositionally biased region" description="Polar residues" evidence="1">
    <location>
        <begin position="343"/>
        <end position="361"/>
    </location>
</feature>
<organism evidence="2 3">
    <name type="scientific">Aspergillus leporis</name>
    <dbReference type="NCBI Taxonomy" id="41062"/>
    <lineage>
        <taxon>Eukaryota</taxon>
        <taxon>Fungi</taxon>
        <taxon>Dikarya</taxon>
        <taxon>Ascomycota</taxon>
        <taxon>Pezizomycotina</taxon>
        <taxon>Eurotiomycetes</taxon>
        <taxon>Eurotiomycetidae</taxon>
        <taxon>Eurotiales</taxon>
        <taxon>Aspergillaceae</taxon>
        <taxon>Aspergillus</taxon>
        <taxon>Aspergillus subgen. Circumdati</taxon>
    </lineage>
</organism>
<evidence type="ECO:0000313" key="3">
    <source>
        <dbReference type="Proteomes" id="UP000326565"/>
    </source>
</evidence>
<name>A0A5N5XHM4_9EURO</name>
<accession>A0A5N5XHM4</accession>
<sequence length="500" mass="56634">MASSSSPDYKALFLRAEEERGQEKDERRRAEEERDRIRTDTTNDFSGTPSRSTKGKMPPPIGKCCPLQLLHWTDCAARQQKIYRSVCNYLEPPGEAAARLFSPHLELEGLGKRFLKRATSKLCKIPAARDEFHLGDGIWFDNHTNALDPDEADQPEANESSSSRRPRPDQFCIHRVNGVTNTFLTTNLRAGLRPMRFWKEVVMPNSIPTEEPRKLRYNAAQAQRILYYHLCEPNMEVNREDDPGFLQPVTAIARVLCLCLMSFDSRIRNQNPPGSEYTSVYTSSERTVSEYLPSSSPVESATDGRRLPTQSRAYRAPSNTTRRGDFSDSDTDPAPGGRKRGFSQVTSSPSMQRSARQTSPRRSSRHLINDELLVQQIKQQLDENIDRNCTPMTGCGALGAPFKITCTVYGYTVVGKGTTSRLWTEVSREADVYLYFLHGAGAIQHMLLMAWGGEPNSTIQHDKTFGREISRSKKEICFLGILHQDLRLDNILWNAELKRH</sequence>
<protein>
    <recommendedName>
        <fullName evidence="4">Protein kinase domain-containing protein</fullName>
    </recommendedName>
</protein>
<dbReference type="AlphaFoldDB" id="A0A5N5XHM4"/>
<keyword evidence="3" id="KW-1185">Reference proteome</keyword>
<dbReference type="EMBL" id="ML732153">
    <property type="protein sequence ID" value="KAB8079054.1"/>
    <property type="molecule type" value="Genomic_DNA"/>
</dbReference>
<evidence type="ECO:0008006" key="4">
    <source>
        <dbReference type="Google" id="ProtNLM"/>
    </source>
</evidence>
<feature type="compositionally biased region" description="Polar residues" evidence="1">
    <location>
        <begin position="308"/>
        <end position="321"/>
    </location>
</feature>
<gene>
    <name evidence="2" type="ORF">BDV29DRAFT_187492</name>
</gene>
<dbReference type="OrthoDB" id="2156052at2759"/>
<evidence type="ECO:0000256" key="1">
    <source>
        <dbReference type="SAM" id="MobiDB-lite"/>
    </source>
</evidence>
<feature type="region of interest" description="Disordered" evidence="1">
    <location>
        <begin position="270"/>
        <end position="369"/>
    </location>
</feature>
<feature type="compositionally biased region" description="Polar residues" evidence="1">
    <location>
        <begin position="43"/>
        <end position="52"/>
    </location>
</feature>
<reference evidence="2 3" key="1">
    <citation type="submission" date="2019-04" db="EMBL/GenBank/DDBJ databases">
        <title>Friends and foes A comparative genomics study of 23 Aspergillus species from section Flavi.</title>
        <authorList>
            <consortium name="DOE Joint Genome Institute"/>
            <person name="Kjaerbolling I."/>
            <person name="Vesth T."/>
            <person name="Frisvad J.C."/>
            <person name="Nybo J.L."/>
            <person name="Theobald S."/>
            <person name="Kildgaard S."/>
            <person name="Isbrandt T."/>
            <person name="Kuo A."/>
            <person name="Sato A."/>
            <person name="Lyhne E.K."/>
            <person name="Kogle M.E."/>
            <person name="Wiebenga A."/>
            <person name="Kun R.S."/>
            <person name="Lubbers R.J."/>
            <person name="Makela M.R."/>
            <person name="Barry K."/>
            <person name="Chovatia M."/>
            <person name="Clum A."/>
            <person name="Daum C."/>
            <person name="Haridas S."/>
            <person name="He G."/>
            <person name="LaButti K."/>
            <person name="Lipzen A."/>
            <person name="Mondo S."/>
            <person name="Riley R."/>
            <person name="Salamov A."/>
            <person name="Simmons B.A."/>
            <person name="Magnuson J.K."/>
            <person name="Henrissat B."/>
            <person name="Mortensen U.H."/>
            <person name="Larsen T.O."/>
            <person name="Devries R.P."/>
            <person name="Grigoriev I.V."/>
            <person name="Machida M."/>
            <person name="Baker S.E."/>
            <person name="Andersen M.R."/>
        </authorList>
    </citation>
    <scope>NUCLEOTIDE SEQUENCE [LARGE SCALE GENOMIC DNA]</scope>
    <source>
        <strain evidence="2 3">CBS 151.66</strain>
    </source>
</reference>
<feature type="compositionally biased region" description="Polar residues" evidence="1">
    <location>
        <begin position="270"/>
        <end position="299"/>
    </location>
</feature>
<evidence type="ECO:0000313" key="2">
    <source>
        <dbReference type="EMBL" id="KAB8079054.1"/>
    </source>
</evidence>
<feature type="region of interest" description="Disordered" evidence="1">
    <location>
        <begin position="145"/>
        <end position="169"/>
    </location>
</feature>
<proteinExistence type="predicted"/>
<dbReference type="Proteomes" id="UP000326565">
    <property type="component" value="Unassembled WGS sequence"/>
</dbReference>
<feature type="compositionally biased region" description="Basic and acidic residues" evidence="1">
    <location>
        <begin position="15"/>
        <end position="41"/>
    </location>
</feature>
<feature type="region of interest" description="Disordered" evidence="1">
    <location>
        <begin position="1"/>
        <end position="59"/>
    </location>
</feature>